<dbReference type="OrthoDB" id="193473at2759"/>
<feature type="region of interest" description="Disordered" evidence="1">
    <location>
        <begin position="704"/>
        <end position="737"/>
    </location>
</feature>
<name>K0SSL4_THAOC</name>
<dbReference type="AlphaFoldDB" id="K0SSL4"/>
<evidence type="ECO:0000256" key="1">
    <source>
        <dbReference type="SAM" id="MobiDB-lite"/>
    </source>
</evidence>
<comment type="caution">
    <text evidence="2">The sequence shown here is derived from an EMBL/GenBank/DDBJ whole genome shotgun (WGS) entry which is preliminary data.</text>
</comment>
<feature type="region of interest" description="Disordered" evidence="1">
    <location>
        <begin position="643"/>
        <end position="681"/>
    </location>
</feature>
<dbReference type="eggNOG" id="ENOG502SIHS">
    <property type="taxonomic scope" value="Eukaryota"/>
</dbReference>
<protein>
    <submittedName>
        <fullName evidence="2">Uncharacterized protein</fullName>
    </submittedName>
</protein>
<gene>
    <name evidence="2" type="ORF">THAOC_10423</name>
</gene>
<organism evidence="2 3">
    <name type="scientific">Thalassiosira oceanica</name>
    <name type="common">Marine diatom</name>
    <dbReference type="NCBI Taxonomy" id="159749"/>
    <lineage>
        <taxon>Eukaryota</taxon>
        <taxon>Sar</taxon>
        <taxon>Stramenopiles</taxon>
        <taxon>Ochrophyta</taxon>
        <taxon>Bacillariophyta</taxon>
        <taxon>Coscinodiscophyceae</taxon>
        <taxon>Thalassiosirophycidae</taxon>
        <taxon>Thalassiosirales</taxon>
        <taxon>Thalassiosiraceae</taxon>
        <taxon>Thalassiosira</taxon>
    </lineage>
</organism>
<accession>K0SSL4</accession>
<sequence length="1061" mass="114678">ISNDGPARRGRGHWTSRPPLRLQPPTLRPAGGRPAAVVRAPPHGGVAPGQVAQDPRRPRRGPPPGVRGRGARPAEQRGVPAPPVPEAAAEVVRRPGLVVGPGRLVRGLVAPAPGQERILPDPRGVRAPRELRAGRGRRLAPRQVELQGRRAEGRSLGSLSNEQRISLLKEVYGTWTFYDGSADDRPRTPYVTEENAGNRFLDLPEDKFPPESWQADAVYANHFLDAAIKLVRRAQRAIYSAYAGYGLSDVRLVEKDDGSESFEFVSESIDERRSKRVKMFHLEEVDLSSVASAADLPEDWHRMGGWTTTRSLNGLERRITHRVMTNTEFTVLFAGGWRSLGYGGNHAWQGMPAVFESLLSGIFDRLGVQLVVRTVGLPPLDGLGEEAIAEMDQGGRSNVLSTLGFSSLLGSDVDMVVWDDYGAPKDRNGLDAPPAEPDDLGAALFDLFARQALLAGETTAPFLWGGSFEVLRNLHEHADVDVGQLGSGIAGVPVTTSLKVGGSLPLAAQYLNCPAGTRAACDDESLQFDGTCWIERSDFVPETPQLDPMPVAPSALGWRAHQLRGYTLAYNVLNAVYDALDRFSVVTITEGFPLPDEDWHVGPHVTNILDKVRSLSESDAPHCFTLKEKMGLPQRLCKSALRGRTEYTPRADPASTSIRGALDDSQRPDDPPGPLYKGDDIENPLAIVPDCEVDAIEIVNLSGKRRRRRAARKKESLSAPGAPGHDRRSRSTVPDDGRRDLAAIEKGTGWQLLHSYGDGCDGRSSSSHACGRVDWNDCLLSGHQGSRGGVWGNETTGWLVMYVNGVENGFVGMNVEIGARGDDGGGAGDPLEALPETFVFEHAVDGIITSLDRDGFLEKARRPSLPGTAVLVLLDDESKSGTKDMVASVGVGVRHPVHHTTGALAVLFDHDHLASLSTACAPVALPGACMAMGDHPANPMTMTSDGDGTPDSSKDMMVPQEDDISARKDRCAAMAEKESVYNHESVVQAVQAGGSRQSRRGQCFVQPSGSAALETPSCYTSDQRQQIVSWMFRVVDCLGELHWWLVFGCHCLSSPPLWAPS</sequence>
<dbReference type="OMA" id="AWHRTHF"/>
<feature type="compositionally biased region" description="Basic and acidic residues" evidence="1">
    <location>
        <begin position="661"/>
        <end position="670"/>
    </location>
</feature>
<feature type="non-terminal residue" evidence="2">
    <location>
        <position position="1"/>
    </location>
</feature>
<evidence type="ECO:0000313" key="2">
    <source>
        <dbReference type="EMBL" id="EJK68400.1"/>
    </source>
</evidence>
<feature type="compositionally biased region" description="Low complexity" evidence="1">
    <location>
        <begin position="17"/>
        <end position="29"/>
    </location>
</feature>
<evidence type="ECO:0000313" key="3">
    <source>
        <dbReference type="Proteomes" id="UP000266841"/>
    </source>
</evidence>
<dbReference type="EMBL" id="AGNL01011421">
    <property type="protein sequence ID" value="EJK68400.1"/>
    <property type="molecule type" value="Genomic_DNA"/>
</dbReference>
<keyword evidence="3" id="KW-1185">Reference proteome</keyword>
<reference evidence="2 3" key="1">
    <citation type="journal article" date="2012" name="Genome Biol.">
        <title>Genome and low-iron response of an oceanic diatom adapted to chronic iron limitation.</title>
        <authorList>
            <person name="Lommer M."/>
            <person name="Specht M."/>
            <person name="Roy A.S."/>
            <person name="Kraemer L."/>
            <person name="Andreson R."/>
            <person name="Gutowska M.A."/>
            <person name="Wolf J."/>
            <person name="Bergner S.V."/>
            <person name="Schilhabel M.B."/>
            <person name="Klostermeier U.C."/>
            <person name="Beiko R.G."/>
            <person name="Rosenstiel P."/>
            <person name="Hippler M."/>
            <person name="Laroche J."/>
        </authorList>
    </citation>
    <scope>NUCLEOTIDE SEQUENCE [LARGE SCALE GENOMIC DNA]</scope>
    <source>
        <strain evidence="2 3">CCMP1005</strain>
    </source>
</reference>
<proteinExistence type="predicted"/>
<feature type="region of interest" description="Disordered" evidence="1">
    <location>
        <begin position="1"/>
        <end position="86"/>
    </location>
</feature>
<dbReference type="Proteomes" id="UP000266841">
    <property type="component" value="Unassembled WGS sequence"/>
</dbReference>